<keyword evidence="3" id="KW-1185">Reference proteome</keyword>
<dbReference type="InterPro" id="IPR038975">
    <property type="entry name" value="THNL"/>
</dbReference>
<proteinExistence type="predicted"/>
<name>A0ABD3LJE9_EUCGL</name>
<reference evidence="2 3" key="1">
    <citation type="submission" date="2024-11" db="EMBL/GenBank/DDBJ databases">
        <title>Chromosome-level genome assembly of Eucalyptus globulus Labill. provides insights into its genome evolution.</title>
        <authorList>
            <person name="Li X."/>
        </authorList>
    </citation>
    <scope>NUCLEOTIDE SEQUENCE [LARGE SCALE GENOMIC DNA]</scope>
    <source>
        <strain evidence="2">CL2024</strain>
        <tissue evidence="2">Fresh tender leaves</tissue>
    </source>
</reference>
<gene>
    <name evidence="2" type="ORF">ACJRO7_011338</name>
</gene>
<keyword evidence="1" id="KW-0732">Signal</keyword>
<comment type="caution">
    <text evidence="2">The sequence shown here is derived from an EMBL/GenBank/DDBJ whole genome shotgun (WGS) entry which is preliminary data.</text>
</comment>
<accession>A0ABD3LJE9</accession>
<evidence type="ECO:0000313" key="3">
    <source>
        <dbReference type="Proteomes" id="UP001634007"/>
    </source>
</evidence>
<protein>
    <recommendedName>
        <fullName evidence="4">Thionin-like protein</fullName>
    </recommendedName>
</protein>
<dbReference type="Proteomes" id="UP001634007">
    <property type="component" value="Unassembled WGS sequence"/>
</dbReference>
<feature type="signal peptide" evidence="1">
    <location>
        <begin position="1"/>
        <end position="27"/>
    </location>
</feature>
<organism evidence="2 3">
    <name type="scientific">Eucalyptus globulus</name>
    <name type="common">Tasmanian blue gum</name>
    <dbReference type="NCBI Taxonomy" id="34317"/>
    <lineage>
        <taxon>Eukaryota</taxon>
        <taxon>Viridiplantae</taxon>
        <taxon>Streptophyta</taxon>
        <taxon>Embryophyta</taxon>
        <taxon>Tracheophyta</taxon>
        <taxon>Spermatophyta</taxon>
        <taxon>Magnoliopsida</taxon>
        <taxon>eudicotyledons</taxon>
        <taxon>Gunneridae</taxon>
        <taxon>Pentapetalae</taxon>
        <taxon>rosids</taxon>
        <taxon>malvids</taxon>
        <taxon>Myrtales</taxon>
        <taxon>Myrtaceae</taxon>
        <taxon>Myrtoideae</taxon>
        <taxon>Eucalypteae</taxon>
        <taxon>Eucalyptus</taxon>
    </lineage>
</organism>
<dbReference type="AlphaFoldDB" id="A0ABD3LJE9"/>
<evidence type="ECO:0000313" key="2">
    <source>
        <dbReference type="EMBL" id="KAL3750326.1"/>
    </source>
</evidence>
<sequence>MEMEIKALSKVLTLFLMLIILGVSSEGSRPAACDVPCILSCGKDGSPPLCYLGCRKKCGAVSPHPTPLDHCDLGCVTATCLNPDTDAQRAKACMDNCSEDCRKSYKPH</sequence>
<evidence type="ECO:0000256" key="1">
    <source>
        <dbReference type="SAM" id="SignalP"/>
    </source>
</evidence>
<dbReference type="EMBL" id="JBJKBG010000002">
    <property type="protein sequence ID" value="KAL3750326.1"/>
    <property type="molecule type" value="Genomic_DNA"/>
</dbReference>
<dbReference type="PANTHER" id="PTHR36312:SF1">
    <property type="entry name" value="OS01G0594500 PROTEIN"/>
    <property type="match status" value="1"/>
</dbReference>
<dbReference type="PANTHER" id="PTHR36312">
    <property type="entry name" value="THIONIN-LIKE PROTEIN 1"/>
    <property type="match status" value="1"/>
</dbReference>
<evidence type="ECO:0008006" key="4">
    <source>
        <dbReference type="Google" id="ProtNLM"/>
    </source>
</evidence>
<feature type="chain" id="PRO_5044889055" description="Thionin-like protein" evidence="1">
    <location>
        <begin position="28"/>
        <end position="108"/>
    </location>
</feature>